<name>A0A395TZ59_VIBCL</name>
<dbReference type="Pfam" id="PF14072">
    <property type="entry name" value="DndB"/>
    <property type="match status" value="1"/>
</dbReference>
<dbReference type="AlphaFoldDB" id="A0A395TZ59"/>
<dbReference type="NCBIfam" id="TIGR03187">
    <property type="entry name" value="DGQHR"/>
    <property type="match status" value="1"/>
</dbReference>
<sequence>MRKNKQSYVLPSLAGAITDDSSIEFLASEISPNVGILRVSMDAEVFLFDGQHRSAGIIDAVSEDVDIRGHSIPIMLFTGMTLEERQQAFADTNGHTVKPSQSISDTYNKRDSLPMLIVEMAKEIPAFQDRVDFEHNVIPKNSDCLFPVKILKDATMRLTDMKADAELSAEMKEFVISFWRKADKPLLWSQSKDWNMSGEEFRNEYISSHGVFINALGLFGNIINNQFGNTDKVLGLSKLNIKRNSTDFIGRCIDKITGKMLSDATAIKLTAIKMLCAVECPLPPELASFERQYFPETEPTVMNESDDAPVSADAPVNEEETQEIPAVECDHAYAELVRNKFTHLTEAQIENLCDQYERIVIEFGEGVESAKGEISAMITRINKPTTVLSAIRAEYKKIKEGR</sequence>
<dbReference type="InterPro" id="IPR017601">
    <property type="entry name" value="DGQHR-contain_dom"/>
</dbReference>
<comment type="caution">
    <text evidence="1">The sequence shown here is derived from an EMBL/GenBank/DDBJ whole genome shotgun (WGS) entry which is preliminary data.</text>
</comment>
<organism evidence="1 2">
    <name type="scientific">Vibrio cholerae</name>
    <dbReference type="NCBI Taxonomy" id="666"/>
    <lineage>
        <taxon>Bacteria</taxon>
        <taxon>Pseudomonadati</taxon>
        <taxon>Pseudomonadota</taxon>
        <taxon>Gammaproteobacteria</taxon>
        <taxon>Vibrionales</taxon>
        <taxon>Vibrionaceae</taxon>
        <taxon>Vibrio</taxon>
    </lineage>
</organism>
<reference evidence="1 2" key="1">
    <citation type="journal article" date="2017" name="Emerg. Infect. Dis.">
        <title>Carbapenemase VCC-1-Producing Vibrio cholerae in Coastal Waters of Germany.</title>
        <authorList>
            <person name="Hammerl J.A."/>
            <person name="Jackel C."/>
            <person name="Bortolaia V."/>
            <person name="Schwartz K."/>
            <person name="Bier N."/>
            <person name="Hendriksen R.S."/>
            <person name="Guerra B."/>
            <person name="Strauch E."/>
        </authorList>
    </citation>
    <scope>NUCLEOTIDE SEQUENCE [LARGE SCALE GENOMIC DNA]</scope>
    <source>
        <strain evidence="1 2">VN-2825</strain>
    </source>
</reference>
<evidence type="ECO:0000313" key="1">
    <source>
        <dbReference type="EMBL" id="RGP89900.1"/>
    </source>
</evidence>
<proteinExistence type="predicted"/>
<protein>
    <recommendedName>
        <fullName evidence="3">DGQHR domain-containing protein</fullName>
    </recommendedName>
</protein>
<accession>A0A395TZ59</accession>
<gene>
    <name evidence="1" type="ORF">BC353_09710</name>
</gene>
<dbReference type="CDD" id="cd16412">
    <property type="entry name" value="dndB"/>
    <property type="match status" value="1"/>
</dbReference>
<dbReference type="InterPro" id="IPR017642">
    <property type="entry name" value="DNA_S_mod_DndB"/>
</dbReference>
<dbReference type="Proteomes" id="UP000266701">
    <property type="component" value="Unassembled WGS sequence"/>
</dbReference>
<dbReference type="EMBL" id="MCBA01000067">
    <property type="protein sequence ID" value="RGP89900.1"/>
    <property type="molecule type" value="Genomic_DNA"/>
</dbReference>
<evidence type="ECO:0000313" key="2">
    <source>
        <dbReference type="Proteomes" id="UP000266701"/>
    </source>
</evidence>
<evidence type="ECO:0008006" key="3">
    <source>
        <dbReference type="Google" id="ProtNLM"/>
    </source>
</evidence>